<organism evidence="1 2">
    <name type="scientific">Cervus elaphus hippelaphus</name>
    <name type="common">European red deer</name>
    <dbReference type="NCBI Taxonomy" id="46360"/>
    <lineage>
        <taxon>Eukaryota</taxon>
        <taxon>Metazoa</taxon>
        <taxon>Chordata</taxon>
        <taxon>Craniata</taxon>
        <taxon>Vertebrata</taxon>
        <taxon>Euteleostomi</taxon>
        <taxon>Mammalia</taxon>
        <taxon>Eutheria</taxon>
        <taxon>Laurasiatheria</taxon>
        <taxon>Artiodactyla</taxon>
        <taxon>Ruminantia</taxon>
        <taxon>Pecora</taxon>
        <taxon>Cervidae</taxon>
        <taxon>Cervinae</taxon>
        <taxon>Cervus</taxon>
    </lineage>
</organism>
<protein>
    <submittedName>
        <fullName evidence="1">Uncharacterized protein</fullName>
    </submittedName>
</protein>
<reference evidence="1 2" key="1">
    <citation type="journal article" date="2018" name="Mol. Genet. Genomics">
        <title>The red deer Cervus elaphus genome CerEla1.0: sequencing, annotating, genes, and chromosomes.</title>
        <authorList>
            <person name="Bana N.A."/>
            <person name="Nyiri A."/>
            <person name="Nagy J."/>
            <person name="Frank K."/>
            <person name="Nagy T."/>
            <person name="Steger V."/>
            <person name="Schiller M."/>
            <person name="Lakatos P."/>
            <person name="Sugar L."/>
            <person name="Horn P."/>
            <person name="Barta E."/>
            <person name="Orosz L."/>
        </authorList>
    </citation>
    <scope>NUCLEOTIDE SEQUENCE [LARGE SCALE GENOMIC DNA]</scope>
    <source>
        <strain evidence="1">Hungarian</strain>
    </source>
</reference>
<dbReference type="AlphaFoldDB" id="A0A212C5F1"/>
<gene>
    <name evidence="1" type="ORF">Celaphus_00018348</name>
</gene>
<evidence type="ECO:0000313" key="1">
    <source>
        <dbReference type="EMBL" id="OWK01203.1"/>
    </source>
</evidence>
<evidence type="ECO:0000313" key="2">
    <source>
        <dbReference type="Proteomes" id="UP000242450"/>
    </source>
</evidence>
<accession>A0A212C5F1</accession>
<dbReference type="EMBL" id="MKHE01000029">
    <property type="protein sequence ID" value="OWK01203.1"/>
    <property type="molecule type" value="Genomic_DNA"/>
</dbReference>
<dbReference type="Proteomes" id="UP000242450">
    <property type="component" value="Chromosome 29"/>
</dbReference>
<proteinExistence type="predicted"/>
<comment type="caution">
    <text evidence="1">The sequence shown here is derived from an EMBL/GenBank/DDBJ whole genome shotgun (WGS) entry which is preliminary data.</text>
</comment>
<sequence>MALNFCRKCTQPLHTITSLLTSMKK</sequence>
<name>A0A212C5F1_CEREH</name>
<keyword evidence="2" id="KW-1185">Reference proteome</keyword>